<reference evidence="2" key="1">
    <citation type="submission" date="2020-03" db="EMBL/GenBank/DDBJ databases">
        <title>The deep terrestrial virosphere.</title>
        <authorList>
            <person name="Holmfeldt K."/>
            <person name="Nilsson E."/>
            <person name="Simone D."/>
            <person name="Lopez-Fernandez M."/>
            <person name="Wu X."/>
            <person name="de Brujin I."/>
            <person name="Lundin D."/>
            <person name="Andersson A."/>
            <person name="Bertilsson S."/>
            <person name="Dopson M."/>
        </authorList>
    </citation>
    <scope>NUCLEOTIDE SEQUENCE</scope>
    <source>
        <strain evidence="2">MM415A00983</strain>
        <strain evidence="1">MM415B01478</strain>
    </source>
</reference>
<evidence type="ECO:0000313" key="2">
    <source>
        <dbReference type="EMBL" id="QJA78826.1"/>
    </source>
</evidence>
<gene>
    <name evidence="2" type="ORF">MM415A00983_0009</name>
    <name evidence="1" type="ORF">MM415B01478_0010</name>
</gene>
<protein>
    <submittedName>
        <fullName evidence="2">Uncharacterized protein</fullName>
    </submittedName>
</protein>
<accession>A0A6M3KAP0</accession>
<proteinExistence type="predicted"/>
<dbReference type="EMBL" id="MT141314">
    <property type="protein sequence ID" value="QJA58225.1"/>
    <property type="molecule type" value="Genomic_DNA"/>
</dbReference>
<organism evidence="2">
    <name type="scientific">viral metagenome</name>
    <dbReference type="NCBI Taxonomy" id="1070528"/>
    <lineage>
        <taxon>unclassified sequences</taxon>
        <taxon>metagenomes</taxon>
        <taxon>organismal metagenomes</taxon>
    </lineage>
</organism>
<name>A0A6M3KAP0_9ZZZZ</name>
<dbReference type="AlphaFoldDB" id="A0A6M3KAP0"/>
<dbReference type="EMBL" id="MT142355">
    <property type="protein sequence ID" value="QJA78826.1"/>
    <property type="molecule type" value="Genomic_DNA"/>
</dbReference>
<evidence type="ECO:0000313" key="1">
    <source>
        <dbReference type="EMBL" id="QJA58225.1"/>
    </source>
</evidence>
<sequence>MSQFYATIQGNRSERTCQGFKNSGITGHIRGWSNGIRVEGKYNEEKDRDEFLVYKTGGSNRARQDELIVIILD</sequence>